<gene>
    <name evidence="1" type="ORF">A3A97_01125</name>
</gene>
<sequence length="194" mass="22307">MSKFEALPHVVSEEPIIAWRMWQAVAVLNLFSDDIVYRLRAVSKHTEWKPRITLKADCFALVSSLAKSSNRQVSVHLIGFKHQPPDIYCKCGIYALRTKEGLFNYFVGKKMDPFKPWTVVSADKRGILPDRIMGCTVFGQVSLWGEIIEGEDGYRAQYAYPYDLTVLADDRRIADSLREQYQVDTRIELPQAHH</sequence>
<dbReference type="Proteomes" id="UP000176951">
    <property type="component" value="Unassembled WGS sequence"/>
</dbReference>
<protein>
    <submittedName>
        <fullName evidence="1">Uncharacterized protein</fullName>
    </submittedName>
</protein>
<evidence type="ECO:0000313" key="1">
    <source>
        <dbReference type="EMBL" id="OHA52726.1"/>
    </source>
</evidence>
<accession>A0A1G2PWM8</accession>
<comment type="caution">
    <text evidence="1">The sequence shown here is derived from an EMBL/GenBank/DDBJ whole genome shotgun (WGS) entry which is preliminary data.</text>
</comment>
<reference evidence="1 2" key="1">
    <citation type="journal article" date="2016" name="Nat. Commun.">
        <title>Thousands of microbial genomes shed light on interconnected biogeochemical processes in an aquifer system.</title>
        <authorList>
            <person name="Anantharaman K."/>
            <person name="Brown C.T."/>
            <person name="Hug L.A."/>
            <person name="Sharon I."/>
            <person name="Castelle C.J."/>
            <person name="Probst A.J."/>
            <person name="Thomas B.C."/>
            <person name="Singh A."/>
            <person name="Wilkins M.J."/>
            <person name="Karaoz U."/>
            <person name="Brodie E.L."/>
            <person name="Williams K.H."/>
            <person name="Hubbard S.S."/>
            <person name="Banfield J.F."/>
        </authorList>
    </citation>
    <scope>NUCLEOTIDE SEQUENCE [LARGE SCALE GENOMIC DNA]</scope>
</reference>
<dbReference type="AlphaFoldDB" id="A0A1G2PWM8"/>
<evidence type="ECO:0000313" key="2">
    <source>
        <dbReference type="Proteomes" id="UP000176951"/>
    </source>
</evidence>
<dbReference type="EMBL" id="MHSW01000005">
    <property type="protein sequence ID" value="OHA52726.1"/>
    <property type="molecule type" value="Genomic_DNA"/>
</dbReference>
<organism evidence="1 2">
    <name type="scientific">Candidatus Terrybacteria bacterium RIFCSPLOWO2_01_FULL_40_23</name>
    <dbReference type="NCBI Taxonomy" id="1802366"/>
    <lineage>
        <taxon>Bacteria</taxon>
        <taxon>Candidatus Terryibacteriota</taxon>
    </lineage>
</organism>
<name>A0A1G2PWM8_9BACT</name>
<proteinExistence type="predicted"/>